<protein>
    <submittedName>
        <fullName evidence="2">Minor structural protein</fullName>
    </submittedName>
</protein>
<evidence type="ECO:0000256" key="1">
    <source>
        <dbReference type="SAM" id="MobiDB-lite"/>
    </source>
</evidence>
<dbReference type="InterPro" id="IPR009636">
    <property type="entry name" value="SCAF"/>
</dbReference>
<dbReference type="GO" id="GO:0019069">
    <property type="term" value="P:viral capsid assembly"/>
    <property type="evidence" value="ECO:0007669"/>
    <property type="project" value="InterPro"/>
</dbReference>
<accession>A0A8S5LZ46</accession>
<name>A0A8S5LZ46_9CAUD</name>
<proteinExistence type="predicted"/>
<sequence>MALTRKLLKGMGLTDEQVDTIIEAHTDTVDGLKADVTRYKADAEKLPGVQKQLDDLKAAGDGGYKAKYEKEHSAFEAFKTDITAKESKAAKEKAVRAYFESKNITGANLDLAMRGCGEEMAALEMDGEKIKDTKSLDALVDGTYKGLVSTTQTHGANPANPPANTGGAKSREDIYKKDDKGRYVMSTAERQKALADLMASENN</sequence>
<evidence type="ECO:0000313" key="2">
    <source>
        <dbReference type="EMBL" id="DAD75333.1"/>
    </source>
</evidence>
<feature type="region of interest" description="Disordered" evidence="1">
    <location>
        <begin position="150"/>
        <end position="182"/>
    </location>
</feature>
<dbReference type="EMBL" id="BK014779">
    <property type="protein sequence ID" value="DAD75333.1"/>
    <property type="molecule type" value="Genomic_DNA"/>
</dbReference>
<feature type="compositionally biased region" description="Basic and acidic residues" evidence="1">
    <location>
        <begin position="169"/>
        <end position="182"/>
    </location>
</feature>
<organism evidence="2">
    <name type="scientific">Podoviridae sp. ctDgT26</name>
    <dbReference type="NCBI Taxonomy" id="2826547"/>
    <lineage>
        <taxon>Viruses</taxon>
        <taxon>Duplodnaviria</taxon>
        <taxon>Heunggongvirae</taxon>
        <taxon>Uroviricota</taxon>
        <taxon>Caudoviricetes</taxon>
    </lineage>
</organism>
<dbReference type="Pfam" id="PF06810">
    <property type="entry name" value="Phage_scaffold"/>
    <property type="match status" value="1"/>
</dbReference>
<reference evidence="2" key="1">
    <citation type="journal article" date="2021" name="Proc. Natl. Acad. Sci. U.S.A.">
        <title>A Catalog of Tens of Thousands of Viruses from Human Metagenomes Reveals Hidden Associations with Chronic Diseases.</title>
        <authorList>
            <person name="Tisza M.J."/>
            <person name="Buck C.B."/>
        </authorList>
    </citation>
    <scope>NUCLEOTIDE SEQUENCE</scope>
    <source>
        <strain evidence="2">CtDgT26</strain>
    </source>
</reference>